<dbReference type="AlphaFoldDB" id="A0A9X2LBG8"/>
<dbReference type="Gene3D" id="2.60.120.10">
    <property type="entry name" value="Jelly Rolls"/>
    <property type="match status" value="1"/>
</dbReference>
<evidence type="ECO:0008006" key="3">
    <source>
        <dbReference type="Google" id="ProtNLM"/>
    </source>
</evidence>
<name>A0A9X2LBG8_9PROT</name>
<protein>
    <recommendedName>
        <fullName evidence="3">Cupin domain-containing protein</fullName>
    </recommendedName>
</protein>
<gene>
    <name evidence="1" type="ORF">NOG11_13600</name>
</gene>
<dbReference type="SUPFAM" id="SSF51182">
    <property type="entry name" value="RmlC-like cupins"/>
    <property type="match status" value="1"/>
</dbReference>
<keyword evidence="2" id="KW-1185">Reference proteome</keyword>
<dbReference type="CDD" id="cd07009">
    <property type="entry name" value="cupin_BLL0285-like"/>
    <property type="match status" value="1"/>
</dbReference>
<comment type="caution">
    <text evidence="1">The sequence shown here is derived from an EMBL/GenBank/DDBJ whole genome shotgun (WGS) entry which is preliminary data.</text>
</comment>
<dbReference type="Proteomes" id="UP001142610">
    <property type="component" value="Unassembled WGS sequence"/>
</dbReference>
<evidence type="ECO:0000313" key="2">
    <source>
        <dbReference type="Proteomes" id="UP001142610"/>
    </source>
</evidence>
<accession>A0A9X2LBG8</accession>
<evidence type="ECO:0000313" key="1">
    <source>
        <dbReference type="EMBL" id="MCQ8186414.1"/>
    </source>
</evidence>
<proteinExistence type="predicted"/>
<dbReference type="EMBL" id="JANIBC010000018">
    <property type="protein sequence ID" value="MCQ8186414.1"/>
    <property type="molecule type" value="Genomic_DNA"/>
</dbReference>
<dbReference type="RefSeq" id="WP_256620333.1">
    <property type="nucleotide sequence ID" value="NZ_JANIBC010000018.1"/>
</dbReference>
<sequence length="144" mass="15685">MTDAPMLTYWHCLTGEDGVTTQVRRCLTRFEKQSMGGSSGEQWNDVLGRFEGRVIFAELPAGFDGDWHENPKPQWIVPLSGRWWVETMDGTRVEMGPGEVSFGGDQGSRGGKGHRSGVVGDEPCRMMIVQVGAVPGEVAGAEEA</sequence>
<reference evidence="1" key="1">
    <citation type="submission" date="2022-07" db="EMBL/GenBank/DDBJ databases">
        <title>Parvularcula maris sp. nov., an algicidal bacterium isolated from seawater.</title>
        <authorList>
            <person name="Li F."/>
        </authorList>
    </citation>
    <scope>NUCLEOTIDE SEQUENCE</scope>
    <source>
        <strain evidence="1">BGMRC 0090</strain>
    </source>
</reference>
<dbReference type="InterPro" id="IPR014710">
    <property type="entry name" value="RmlC-like_jellyroll"/>
</dbReference>
<dbReference type="InterPro" id="IPR011051">
    <property type="entry name" value="RmlC_Cupin_sf"/>
</dbReference>
<organism evidence="1 2">
    <name type="scientific">Parvularcula maris</name>
    <dbReference type="NCBI Taxonomy" id="2965077"/>
    <lineage>
        <taxon>Bacteria</taxon>
        <taxon>Pseudomonadati</taxon>
        <taxon>Pseudomonadota</taxon>
        <taxon>Alphaproteobacteria</taxon>
        <taxon>Parvularculales</taxon>
        <taxon>Parvularculaceae</taxon>
        <taxon>Parvularcula</taxon>
    </lineage>
</organism>